<protein>
    <submittedName>
        <fullName evidence="1">Uncharacterized protein</fullName>
    </submittedName>
</protein>
<comment type="caution">
    <text evidence="1">The sequence shown here is derived from an EMBL/GenBank/DDBJ whole genome shotgun (WGS) entry which is preliminary data.</text>
</comment>
<evidence type="ECO:0000313" key="2">
    <source>
        <dbReference type="Proteomes" id="UP001153331"/>
    </source>
</evidence>
<dbReference type="EMBL" id="JAPHNI010000620">
    <property type="protein sequence ID" value="KAJ8109377.1"/>
    <property type="molecule type" value="Genomic_DNA"/>
</dbReference>
<proteinExistence type="predicted"/>
<organism evidence="1 2">
    <name type="scientific">Boeremia exigua</name>
    <dbReference type="NCBI Taxonomy" id="749465"/>
    <lineage>
        <taxon>Eukaryota</taxon>
        <taxon>Fungi</taxon>
        <taxon>Dikarya</taxon>
        <taxon>Ascomycota</taxon>
        <taxon>Pezizomycotina</taxon>
        <taxon>Dothideomycetes</taxon>
        <taxon>Pleosporomycetidae</taxon>
        <taxon>Pleosporales</taxon>
        <taxon>Pleosporineae</taxon>
        <taxon>Didymellaceae</taxon>
        <taxon>Boeremia</taxon>
    </lineage>
</organism>
<keyword evidence="2" id="KW-1185">Reference proteome</keyword>
<reference evidence="1" key="1">
    <citation type="submission" date="2022-11" db="EMBL/GenBank/DDBJ databases">
        <title>Genome Sequence of Boeremia exigua.</title>
        <authorList>
            <person name="Buettner E."/>
        </authorList>
    </citation>
    <scope>NUCLEOTIDE SEQUENCE</scope>
    <source>
        <strain evidence="1">CU02</strain>
    </source>
</reference>
<gene>
    <name evidence="1" type="ORF">OPT61_g7503</name>
</gene>
<evidence type="ECO:0000313" key="1">
    <source>
        <dbReference type="EMBL" id="KAJ8109377.1"/>
    </source>
</evidence>
<accession>A0ACC2I220</accession>
<sequence length="678" mass="73698">MGSNGTGGAVTAAMLKADVGGWWLGVCRQKTTPPDLTIVLCASSPPRPESSARREALRTPWFGKRVFCLAEACRGRGAVEEVAGVLALPPQRTQINYPPATMNLELHTAGVLLEATLPLTSDHTTYLILRHNNFAATAEKNLVATDVKIGRIILEPAGAKLEAIQSLYVCPGDSQATNPSGDKYQLEPASDGHVEILFLRYGDVIRCPNAESSMVCVHRASKVQVDSSATEHVREEVSKKNDGVEEVVEDETEDEAASVHTVTEVPVTQPVTQASKSQPSATPHLPRDRSDVVQETPTTTRIEYKVVAPNEDQQVALMSREPIAIAETFSTTRANHSTDSIAKDFFPAEAVTDRNRPRGSPEVRVDGRRSRKRVTTDPPPESEVEQSTEGRSVKRVKKATPATNDRDVGQASPLDSINADPNRTTYSAKGRSRSKVVAEATPTKSAKSSQRSGTVTATAYDGAHPRVATSNSAIKDGSITVKFLRRHGGTFLQNIEDKCNVLCVRDGGLAKTMKVFQAIALGIPIVTDKWLLDSAKAEGFLDLSSYKPAVAQQEADWGFSLEKVWGAAQTPFKGHCIYFTTALKKTYTNFSEMQRVCQTVGAEVALKRPSKADNLIVLASEEDDPEAEKMIEDGETCYYKDLVTTSILRGKLDLDDGEFKIKAKHTGPSRRKGPRKTT</sequence>
<dbReference type="Proteomes" id="UP001153331">
    <property type="component" value="Unassembled WGS sequence"/>
</dbReference>
<name>A0ACC2I220_9PLEO</name>